<dbReference type="NCBIfam" id="NF004612">
    <property type="entry name" value="PRK05943.1"/>
    <property type="match status" value="1"/>
</dbReference>
<dbReference type="EMBL" id="UINC01001601">
    <property type="protein sequence ID" value="SUZ84672.1"/>
    <property type="molecule type" value="Genomic_DNA"/>
</dbReference>
<keyword evidence="4" id="KW-0687">Ribonucleoprotein</keyword>
<evidence type="ECO:0000259" key="7">
    <source>
        <dbReference type="Pfam" id="PF14693"/>
    </source>
</evidence>
<dbReference type="AlphaFoldDB" id="A0A381QZ11"/>
<keyword evidence="1" id="KW-0699">rRNA-binding</keyword>
<dbReference type="InterPro" id="IPR029751">
    <property type="entry name" value="Ribosomal_L25_dom"/>
</dbReference>
<dbReference type="GO" id="GO:0008097">
    <property type="term" value="F:5S rRNA binding"/>
    <property type="evidence" value="ECO:0007669"/>
    <property type="project" value="InterPro"/>
</dbReference>
<dbReference type="InterPro" id="IPR037121">
    <property type="entry name" value="Ribosomal_bL25_C"/>
</dbReference>
<feature type="compositionally biased region" description="Low complexity" evidence="5">
    <location>
        <begin position="219"/>
        <end position="228"/>
    </location>
</feature>
<evidence type="ECO:0000256" key="4">
    <source>
        <dbReference type="ARBA" id="ARBA00023274"/>
    </source>
</evidence>
<sequence length="242" mass="26690">MSTDFELNTKPRDVFGTKASRRLRRLDQVPAMIYGADQNNEAVLLDHHEIMRNLGVEAFHSAIISLNTESGSQQVVLREVQRHRVQPRLVHVDFQRIKATEKLHMKIPLHFEGVDEAPGVKVEEGIFSPLMTELDITCLPKDLPEYIEIDVSALGINDAIHLSSVELPEGVELTGVLHEGEDPTVVTVMPPREIEEEVLEVEEGIEGEEGVEGEEGEAAEGAVPATEESAGDADSSKEKAEE</sequence>
<dbReference type="InterPro" id="IPR020056">
    <property type="entry name" value="Rbsml_bL25/Gln-tRNA_synth_N"/>
</dbReference>
<evidence type="ECO:0000256" key="1">
    <source>
        <dbReference type="ARBA" id="ARBA00022730"/>
    </source>
</evidence>
<feature type="domain" description="Large ribosomal subunit protein bL25 beta" evidence="7">
    <location>
        <begin position="102"/>
        <end position="192"/>
    </location>
</feature>
<name>A0A381QZ11_9ZZZZ</name>
<keyword evidence="2" id="KW-0694">RNA-binding</keyword>
<keyword evidence="3" id="KW-0689">Ribosomal protein</keyword>
<dbReference type="PANTHER" id="PTHR33284:SF1">
    <property type="entry name" value="RIBOSOMAL PROTEIN L25_GLN-TRNA SYNTHETASE, ANTI-CODON-BINDING DOMAIN-CONTAINING PROTEIN"/>
    <property type="match status" value="1"/>
</dbReference>
<accession>A0A381QZ11</accession>
<dbReference type="Pfam" id="PF01386">
    <property type="entry name" value="Ribosomal_L25p"/>
    <property type="match status" value="1"/>
</dbReference>
<dbReference type="NCBIfam" id="NF004130">
    <property type="entry name" value="PRK05618.1-5"/>
    <property type="match status" value="1"/>
</dbReference>
<feature type="compositionally biased region" description="Acidic residues" evidence="5">
    <location>
        <begin position="200"/>
        <end position="218"/>
    </location>
</feature>
<dbReference type="CDD" id="cd00495">
    <property type="entry name" value="Ribosomal_L25_TL5_CTC"/>
    <property type="match status" value="1"/>
</dbReference>
<evidence type="ECO:0000259" key="6">
    <source>
        <dbReference type="Pfam" id="PF01386"/>
    </source>
</evidence>
<dbReference type="Gene3D" id="2.170.120.20">
    <property type="entry name" value="Ribosomal protein L25, beta domain"/>
    <property type="match status" value="1"/>
</dbReference>
<evidence type="ECO:0000313" key="8">
    <source>
        <dbReference type="EMBL" id="SUZ84672.1"/>
    </source>
</evidence>
<dbReference type="NCBIfam" id="TIGR00731">
    <property type="entry name" value="bL25_bact_ctc"/>
    <property type="match status" value="1"/>
</dbReference>
<dbReference type="Pfam" id="PF14693">
    <property type="entry name" value="Ribosomal_TL5_C"/>
    <property type="match status" value="1"/>
</dbReference>
<organism evidence="8">
    <name type="scientific">marine metagenome</name>
    <dbReference type="NCBI Taxonomy" id="408172"/>
    <lineage>
        <taxon>unclassified sequences</taxon>
        <taxon>metagenomes</taxon>
        <taxon>ecological metagenomes</taxon>
    </lineage>
</organism>
<evidence type="ECO:0000256" key="3">
    <source>
        <dbReference type="ARBA" id="ARBA00022980"/>
    </source>
</evidence>
<gene>
    <name evidence="8" type="ORF">METZ01_LOCUS37526</name>
</gene>
<reference evidence="8" key="1">
    <citation type="submission" date="2018-05" db="EMBL/GenBank/DDBJ databases">
        <authorList>
            <person name="Lanie J.A."/>
            <person name="Ng W.-L."/>
            <person name="Kazmierczak K.M."/>
            <person name="Andrzejewski T.M."/>
            <person name="Davidsen T.M."/>
            <person name="Wayne K.J."/>
            <person name="Tettelin H."/>
            <person name="Glass J.I."/>
            <person name="Rusch D."/>
            <person name="Podicherti R."/>
            <person name="Tsui H.-C.T."/>
            <person name="Winkler M.E."/>
        </authorList>
    </citation>
    <scope>NUCLEOTIDE SEQUENCE</scope>
</reference>
<dbReference type="Gene3D" id="2.40.240.10">
    <property type="entry name" value="Ribosomal Protein L25, Chain P"/>
    <property type="match status" value="1"/>
</dbReference>
<protein>
    <submittedName>
        <fullName evidence="8">Uncharacterized protein</fullName>
    </submittedName>
</protein>
<dbReference type="GO" id="GO:0022625">
    <property type="term" value="C:cytosolic large ribosomal subunit"/>
    <property type="evidence" value="ECO:0007669"/>
    <property type="project" value="TreeGrafter"/>
</dbReference>
<dbReference type="PANTHER" id="PTHR33284">
    <property type="entry name" value="RIBOSOMAL PROTEIN L25/GLN-TRNA SYNTHETASE, ANTI-CODON-BINDING DOMAIN-CONTAINING PROTEIN"/>
    <property type="match status" value="1"/>
</dbReference>
<dbReference type="SUPFAM" id="SSF50715">
    <property type="entry name" value="Ribosomal protein L25-like"/>
    <property type="match status" value="1"/>
</dbReference>
<dbReference type="InterPro" id="IPR020930">
    <property type="entry name" value="Ribosomal_uL5_bac-type"/>
</dbReference>
<dbReference type="InterPro" id="IPR011035">
    <property type="entry name" value="Ribosomal_bL25/Gln-tRNA_synth"/>
</dbReference>
<dbReference type="InterPro" id="IPR001021">
    <property type="entry name" value="Ribosomal_bL25_long"/>
</dbReference>
<dbReference type="GO" id="GO:0006412">
    <property type="term" value="P:translation"/>
    <property type="evidence" value="ECO:0007669"/>
    <property type="project" value="InterPro"/>
</dbReference>
<evidence type="ECO:0000256" key="2">
    <source>
        <dbReference type="ARBA" id="ARBA00022884"/>
    </source>
</evidence>
<feature type="region of interest" description="Disordered" evidence="5">
    <location>
        <begin position="200"/>
        <end position="242"/>
    </location>
</feature>
<dbReference type="GO" id="GO:0003735">
    <property type="term" value="F:structural constituent of ribosome"/>
    <property type="evidence" value="ECO:0007669"/>
    <property type="project" value="InterPro"/>
</dbReference>
<dbReference type="InterPro" id="IPR020057">
    <property type="entry name" value="Ribosomal_bL25_b-dom"/>
</dbReference>
<dbReference type="HAMAP" id="MF_01334">
    <property type="entry name" value="Ribosomal_bL25_CTC"/>
    <property type="match status" value="1"/>
</dbReference>
<evidence type="ECO:0000256" key="5">
    <source>
        <dbReference type="SAM" id="MobiDB-lite"/>
    </source>
</evidence>
<feature type="domain" description="Large ribosomal subunit protein bL25 L25" evidence="6">
    <location>
        <begin position="7"/>
        <end position="94"/>
    </location>
</feature>
<proteinExistence type="inferred from homology"/>